<dbReference type="PANTHER" id="PTHR30625:SF11">
    <property type="entry name" value="MOTA_TOLQ_EXBB PROTON CHANNEL DOMAIN-CONTAINING PROTEIN"/>
    <property type="match status" value="1"/>
</dbReference>
<dbReference type="GO" id="GO:0005886">
    <property type="term" value="C:plasma membrane"/>
    <property type="evidence" value="ECO:0007669"/>
    <property type="project" value="UniProtKB-SubCell"/>
</dbReference>
<evidence type="ECO:0000259" key="8">
    <source>
        <dbReference type="Pfam" id="PF01618"/>
    </source>
</evidence>
<keyword evidence="10" id="KW-1185">Reference proteome</keyword>
<dbReference type="RefSeq" id="WP_189497227.1">
    <property type="nucleotide sequence ID" value="NZ_BMZH01000005.1"/>
</dbReference>
<dbReference type="Pfam" id="PF01618">
    <property type="entry name" value="MotA_ExbB"/>
    <property type="match status" value="1"/>
</dbReference>
<feature type="transmembrane region" description="Helical" evidence="7">
    <location>
        <begin position="12"/>
        <end position="30"/>
    </location>
</feature>
<evidence type="ECO:0000256" key="7">
    <source>
        <dbReference type="SAM" id="Phobius"/>
    </source>
</evidence>
<keyword evidence="2" id="KW-1003">Cell membrane</keyword>
<feature type="transmembrane region" description="Helical" evidence="7">
    <location>
        <begin position="50"/>
        <end position="69"/>
    </location>
</feature>
<keyword evidence="6" id="KW-0653">Protein transport</keyword>
<evidence type="ECO:0000256" key="2">
    <source>
        <dbReference type="ARBA" id="ARBA00022475"/>
    </source>
</evidence>
<gene>
    <name evidence="9" type="ORF">GCM10009069_16210</name>
</gene>
<keyword evidence="6" id="KW-0813">Transport</keyword>
<evidence type="ECO:0000313" key="10">
    <source>
        <dbReference type="Proteomes" id="UP000634004"/>
    </source>
</evidence>
<evidence type="ECO:0000256" key="3">
    <source>
        <dbReference type="ARBA" id="ARBA00022692"/>
    </source>
</evidence>
<comment type="similarity">
    <text evidence="6">Belongs to the exbB/tolQ family.</text>
</comment>
<dbReference type="GO" id="GO:0017038">
    <property type="term" value="P:protein import"/>
    <property type="evidence" value="ECO:0007669"/>
    <property type="project" value="TreeGrafter"/>
</dbReference>
<keyword evidence="5 7" id="KW-0472">Membrane</keyword>
<dbReference type="InterPro" id="IPR050790">
    <property type="entry name" value="ExbB/TolQ_transport"/>
</dbReference>
<reference evidence="9" key="2">
    <citation type="submission" date="2020-09" db="EMBL/GenBank/DDBJ databases">
        <authorList>
            <person name="Sun Q."/>
            <person name="Kim S."/>
        </authorList>
    </citation>
    <scope>NUCLEOTIDE SEQUENCE</scope>
    <source>
        <strain evidence="9">KCTC 32513</strain>
    </source>
</reference>
<proteinExistence type="inferred from homology"/>
<feature type="transmembrane region" description="Helical" evidence="7">
    <location>
        <begin position="203"/>
        <end position="223"/>
    </location>
</feature>
<reference evidence="9" key="1">
    <citation type="journal article" date="2014" name="Int. J. Syst. Evol. Microbiol.">
        <title>Complete genome sequence of Corynebacterium casei LMG S-19264T (=DSM 44701T), isolated from a smear-ripened cheese.</title>
        <authorList>
            <consortium name="US DOE Joint Genome Institute (JGI-PGF)"/>
            <person name="Walter F."/>
            <person name="Albersmeier A."/>
            <person name="Kalinowski J."/>
            <person name="Ruckert C."/>
        </authorList>
    </citation>
    <scope>NUCLEOTIDE SEQUENCE</scope>
    <source>
        <strain evidence="9">KCTC 32513</strain>
    </source>
</reference>
<comment type="subcellular location">
    <subcellularLocation>
        <location evidence="1">Cell membrane</location>
        <topology evidence="1">Multi-pass membrane protein</topology>
    </subcellularLocation>
    <subcellularLocation>
        <location evidence="6">Membrane</location>
        <topology evidence="6">Multi-pass membrane protein</topology>
    </subcellularLocation>
</comment>
<keyword evidence="3 7" id="KW-0812">Transmembrane</keyword>
<evidence type="ECO:0000256" key="4">
    <source>
        <dbReference type="ARBA" id="ARBA00022989"/>
    </source>
</evidence>
<evidence type="ECO:0000256" key="5">
    <source>
        <dbReference type="ARBA" id="ARBA00023136"/>
    </source>
</evidence>
<comment type="caution">
    <text evidence="9">The sequence shown here is derived from an EMBL/GenBank/DDBJ whole genome shotgun (WGS) entry which is preliminary data.</text>
</comment>
<feature type="domain" description="MotA/TolQ/ExbB proton channel" evidence="8">
    <location>
        <begin position="118"/>
        <end position="235"/>
    </location>
</feature>
<organism evidence="9 10">
    <name type="scientific">Algimonas arctica</name>
    <dbReference type="NCBI Taxonomy" id="1479486"/>
    <lineage>
        <taxon>Bacteria</taxon>
        <taxon>Pseudomonadati</taxon>
        <taxon>Pseudomonadota</taxon>
        <taxon>Alphaproteobacteria</taxon>
        <taxon>Maricaulales</taxon>
        <taxon>Robiginitomaculaceae</taxon>
        <taxon>Algimonas</taxon>
    </lineage>
</organism>
<sequence>MNQTDSLIKRAFVFLIAIVAAIVLIGIIKFTTGPTLQEILLDSDATFWPFTIQNIMWVALFIGFGELVLRWSAAKDEESQLARGYLPTDGRRLDHALLGKIRDSIASRKFARNAFLPRMISRTIDQYRVSGKEDQALGVMNASLELYMHEIDLRYSTLRYLTWLIPSLGFIGTVMGIMFALQYAGVPANAESEEFLYQVTQRLGVAFTTTLLALIMSAVLVLAQSMVQSKEERALNAAGQYTIDNLILRLGGRVDADVNTKATD</sequence>
<dbReference type="PANTHER" id="PTHR30625">
    <property type="entry name" value="PROTEIN TOLQ"/>
    <property type="match status" value="1"/>
</dbReference>
<dbReference type="EMBL" id="BMZH01000005">
    <property type="protein sequence ID" value="GHA93872.1"/>
    <property type="molecule type" value="Genomic_DNA"/>
</dbReference>
<feature type="transmembrane region" description="Helical" evidence="7">
    <location>
        <begin position="160"/>
        <end position="183"/>
    </location>
</feature>
<evidence type="ECO:0000256" key="1">
    <source>
        <dbReference type="ARBA" id="ARBA00004651"/>
    </source>
</evidence>
<name>A0A8J3CR98_9PROT</name>
<dbReference type="InterPro" id="IPR002898">
    <property type="entry name" value="MotA_ExbB_proton_chnl"/>
</dbReference>
<dbReference type="AlphaFoldDB" id="A0A8J3CR98"/>
<dbReference type="Proteomes" id="UP000634004">
    <property type="component" value="Unassembled WGS sequence"/>
</dbReference>
<evidence type="ECO:0000313" key="9">
    <source>
        <dbReference type="EMBL" id="GHA93872.1"/>
    </source>
</evidence>
<evidence type="ECO:0000256" key="6">
    <source>
        <dbReference type="RuleBase" id="RU004057"/>
    </source>
</evidence>
<accession>A0A8J3CR98</accession>
<keyword evidence="4 7" id="KW-1133">Transmembrane helix</keyword>
<protein>
    <recommendedName>
        <fullName evidence="8">MotA/TolQ/ExbB proton channel domain-containing protein</fullName>
    </recommendedName>
</protein>